<gene>
    <name evidence="5" type="ORF">C484_12841</name>
</gene>
<protein>
    <submittedName>
        <fullName evidence="5">AMP-dependent synthetase and ligase</fullName>
    </submittedName>
</protein>
<evidence type="ECO:0000256" key="2">
    <source>
        <dbReference type="ARBA" id="ARBA00022840"/>
    </source>
</evidence>
<reference evidence="5 6" key="1">
    <citation type="journal article" date="2014" name="PLoS Genet.">
        <title>Phylogenetically driven sequencing of extremely halophilic archaea reveals strategies for static and dynamic osmo-response.</title>
        <authorList>
            <person name="Becker E.A."/>
            <person name="Seitzer P.M."/>
            <person name="Tritt A."/>
            <person name="Larsen D."/>
            <person name="Krusor M."/>
            <person name="Yao A.I."/>
            <person name="Wu D."/>
            <person name="Madern D."/>
            <person name="Eisen J.A."/>
            <person name="Darling A.E."/>
            <person name="Facciotti M.T."/>
        </authorList>
    </citation>
    <scope>NUCLEOTIDE SEQUENCE [LARGE SCALE GENOMIC DNA]</scope>
    <source>
        <strain evidence="5 6">DSM 12281</strain>
    </source>
</reference>
<dbReference type="STRING" id="1230458.C484_12841"/>
<dbReference type="InterPro" id="IPR042099">
    <property type="entry name" value="ANL_N_sf"/>
</dbReference>
<dbReference type="CDD" id="cd05907">
    <property type="entry name" value="VL_LC_FACS_like"/>
    <property type="match status" value="1"/>
</dbReference>
<feature type="region of interest" description="Disordered" evidence="3">
    <location>
        <begin position="26"/>
        <end position="45"/>
    </location>
</feature>
<organism evidence="5 6">
    <name type="scientific">Natrialba taiwanensis DSM 12281</name>
    <dbReference type="NCBI Taxonomy" id="1230458"/>
    <lineage>
        <taxon>Archaea</taxon>
        <taxon>Methanobacteriati</taxon>
        <taxon>Methanobacteriota</taxon>
        <taxon>Stenosarchaea group</taxon>
        <taxon>Halobacteria</taxon>
        <taxon>Halobacteriales</taxon>
        <taxon>Natrialbaceae</taxon>
        <taxon>Natrialba</taxon>
    </lineage>
</organism>
<dbReference type="OrthoDB" id="70225at2157"/>
<dbReference type="PANTHER" id="PTHR43272:SF33">
    <property type="entry name" value="AMP-BINDING DOMAIN-CONTAINING PROTEIN-RELATED"/>
    <property type="match status" value="1"/>
</dbReference>
<dbReference type="EMBL" id="AOIL01000048">
    <property type="protein sequence ID" value="ELY89889.1"/>
    <property type="molecule type" value="Genomic_DNA"/>
</dbReference>
<dbReference type="Pfam" id="PF23562">
    <property type="entry name" value="AMP-binding_C_3"/>
    <property type="match status" value="1"/>
</dbReference>
<dbReference type="GO" id="GO:0016020">
    <property type="term" value="C:membrane"/>
    <property type="evidence" value="ECO:0007669"/>
    <property type="project" value="TreeGrafter"/>
</dbReference>
<dbReference type="PANTHER" id="PTHR43272">
    <property type="entry name" value="LONG-CHAIN-FATTY-ACID--COA LIGASE"/>
    <property type="match status" value="1"/>
</dbReference>
<dbReference type="PROSITE" id="PS00455">
    <property type="entry name" value="AMP_BINDING"/>
    <property type="match status" value="1"/>
</dbReference>
<evidence type="ECO:0000313" key="5">
    <source>
        <dbReference type="EMBL" id="ELY89889.1"/>
    </source>
</evidence>
<dbReference type="Gene3D" id="3.40.50.12780">
    <property type="entry name" value="N-terminal domain of ligase-like"/>
    <property type="match status" value="1"/>
</dbReference>
<evidence type="ECO:0000313" key="6">
    <source>
        <dbReference type="Proteomes" id="UP000011648"/>
    </source>
</evidence>
<feature type="domain" description="AMP-dependent synthetase/ligase" evidence="4">
    <location>
        <begin position="29"/>
        <end position="478"/>
    </location>
</feature>
<dbReference type="RefSeq" id="WP_006826282.1">
    <property type="nucleotide sequence ID" value="NZ_AOIL01000048.1"/>
</dbReference>
<evidence type="ECO:0000256" key="1">
    <source>
        <dbReference type="ARBA" id="ARBA00022741"/>
    </source>
</evidence>
<feature type="compositionally biased region" description="Basic and acidic residues" evidence="3">
    <location>
        <begin position="27"/>
        <end position="36"/>
    </location>
</feature>
<dbReference type="PATRIC" id="fig|1230458.4.peg.2587"/>
<dbReference type="GO" id="GO:0004467">
    <property type="term" value="F:long-chain fatty acid-CoA ligase activity"/>
    <property type="evidence" value="ECO:0007669"/>
    <property type="project" value="TreeGrafter"/>
</dbReference>
<evidence type="ECO:0000259" key="4">
    <source>
        <dbReference type="Pfam" id="PF00501"/>
    </source>
</evidence>
<dbReference type="GO" id="GO:0005524">
    <property type="term" value="F:ATP binding"/>
    <property type="evidence" value="ECO:0007669"/>
    <property type="project" value="UniProtKB-KW"/>
</dbReference>
<dbReference type="InterPro" id="IPR020845">
    <property type="entry name" value="AMP-binding_CS"/>
</dbReference>
<dbReference type="Pfam" id="PF00501">
    <property type="entry name" value="AMP-binding"/>
    <property type="match status" value="1"/>
</dbReference>
<sequence>MNWRDTEREYDDEVIGTTTLGRLFENSAERNRDRPAQRYKGGIYGRSLTGTDSDAVLPPAEPDAFRAISYAEMRDIVRNLAAGFRDLGVESGDRVGIFSNTRMEWAQTDFALLGAGAVVTTVYTSSSPEQVSYLLDDPDADGVVVENQELLERVLAVEDELELEFIVSIDELPGAAYDDRDDVLTLAELHDRGAAVFDAETYREWVDEPAMDDLASLIYTSGTTGQPKGVRLTHGNFRANVNQIRKRFAPRPDRDADVPVIDAESQAMSYLPLAHVFERTAGHFLLFASGACVAYAENPDTLQEDFSIVQPNTATSVPRVYEKIYDTIREQASESPVKKRLFEWATDVGVAYQRADSPGPVLAAKQALADKLVFSTVREALGGEIESLISGGGSLSPELCRLYHAMGLPIFEGYGLTETSPVIAVNPPDDPRIGTIGPTLTDVDISIDESVVDQDAFDDPGAVGELLVRGPNVTEGYWNMPAATDRAFTEAVADDAAETLSQPDGGAILDTTDDSTAEQWFRTGDVVHLRGDNYIEFRDRVKQLLVLSTGKNVAPGPLEDAFAASEVIEQCMVVGDGEKFIGALLVPNIEHIRTWADEQGIDLPDDTDALCDDERVHEYVQREVDRANDGFEKHETIKQFELVPVEFTEENEMLTPTMKKKRRVILDRFGDRVDRIYEDA</sequence>
<accession>L9ZU66</accession>
<comment type="caution">
    <text evidence="5">The sequence shown here is derived from an EMBL/GenBank/DDBJ whole genome shotgun (WGS) entry which is preliminary data.</text>
</comment>
<evidence type="ECO:0000256" key="3">
    <source>
        <dbReference type="SAM" id="MobiDB-lite"/>
    </source>
</evidence>
<keyword evidence="2" id="KW-0067">ATP-binding</keyword>
<dbReference type="InterPro" id="IPR000873">
    <property type="entry name" value="AMP-dep_synth/lig_dom"/>
</dbReference>
<name>L9ZU66_9EURY</name>
<dbReference type="AlphaFoldDB" id="L9ZU66"/>
<keyword evidence="6" id="KW-1185">Reference proteome</keyword>
<keyword evidence="5" id="KW-0436">Ligase</keyword>
<dbReference type="Proteomes" id="UP000011648">
    <property type="component" value="Unassembled WGS sequence"/>
</dbReference>
<dbReference type="SUPFAM" id="SSF56801">
    <property type="entry name" value="Acetyl-CoA synthetase-like"/>
    <property type="match status" value="1"/>
</dbReference>
<proteinExistence type="predicted"/>
<keyword evidence="1" id="KW-0547">Nucleotide-binding</keyword>